<reference evidence="2 3" key="1">
    <citation type="submission" date="2015-03" db="EMBL/GenBank/DDBJ databases">
        <authorList>
            <person name="Murphy D."/>
        </authorList>
    </citation>
    <scope>NUCLEOTIDE SEQUENCE [LARGE SCALE GENOMIC DNA]</scope>
    <source>
        <strain evidence="2 3">OL-4</strain>
    </source>
</reference>
<dbReference type="Pfam" id="PF22763">
    <property type="entry name" value="NrS1-1_pol-like_HBD"/>
    <property type="match status" value="1"/>
</dbReference>
<evidence type="ECO:0000313" key="2">
    <source>
        <dbReference type="EMBL" id="CFX97187.1"/>
    </source>
</evidence>
<dbReference type="STRING" id="690567.2349"/>
<feature type="domain" description="NrS-1 polymerase-like HBD" evidence="1">
    <location>
        <begin position="231"/>
        <end position="295"/>
    </location>
</feature>
<accession>A0A0E4C9G6</accession>
<dbReference type="AlphaFoldDB" id="A0A0E4C9G6"/>
<dbReference type="Proteomes" id="UP000045545">
    <property type="component" value="Unassembled WGS sequence"/>
</dbReference>
<evidence type="ECO:0000259" key="1">
    <source>
        <dbReference type="Pfam" id="PF22763"/>
    </source>
</evidence>
<organism evidence="2 3">
    <name type="scientific">Syntrophomonas zehnderi OL-4</name>
    <dbReference type="NCBI Taxonomy" id="690567"/>
    <lineage>
        <taxon>Bacteria</taxon>
        <taxon>Bacillati</taxon>
        <taxon>Bacillota</taxon>
        <taxon>Clostridia</taxon>
        <taxon>Eubacteriales</taxon>
        <taxon>Syntrophomonadaceae</taxon>
        <taxon>Syntrophomonas</taxon>
    </lineage>
</organism>
<gene>
    <name evidence="2" type="ORF">2349</name>
</gene>
<sequence length="851" mass="96741">MSISFPKELANRKQWICWRLEPNTKDGKDSKIPYNPLTGRKASSTNPNDWSTLDDAIAAKEQYLYTGLGFVFAKSGGLVGIDIDHCRDKNTGELSDTAKDILERFPSYTEISPSGTGLHIFYKGEMPAKGNKNTKTGVEMYAHSRYFTMTGERLPGTPDYITEDNGALAWIHENYIKSKKRGGKSKKDSKVVKLEPLTDEEILEKARTAENHKEFDLLWEGKWQEAGYPSQSEADLALCCMLAFWSGKNKEQMDRLFRNSRLFREKWDTVHHASGATYGQETLDKAIEVTENVYSRESESVIFEHEGRYYRTRGESVYPITNFIIQPVEMIVSEDETQMTADLITIRDEIYRQTFMTTDFNNIQKFKNILNRRTISLGYFGSEGDLELLKGYISEMEWVRKTGVKALGIYEHGGRMVYVSTDGAIEAGGNIVEDIVQLDKYKSITTDILIFEPLTKEQLIMLGEWLLSYNEPIKTVSVMAWVAGCFIKPHLKKSGIKFPHLLLVGEQGSGKSNTLERVILPVFSCSKIRAATQVTAFTLMKESASSNLIPQLMDEFKPSKIDKLRLNALYNHLRDAYDGHEGVRGRADQSAVTYELLAPIIVAGEESPDEAAIRERSIELLFSKKDLKPASHRQAFYKLCAKADLLGSFGRSLLDIALRVSVAEAEKWYEEAKSEISDEFPSRIVNNLACCYAGLSLVNKLCEFLNVTWAEVFPINKGACIRYLQNGVQEYLLDGGSNNKTIVEQTLEIMARMKLAPNQDYTFDKDGKVIGIRFCDVYDRYTKYRRDYAITGECLPYNQFLKQLRQSDFFIESNKTMRFGNETKKAWALDFSILKERCDVSGFEITDIEPL</sequence>
<dbReference type="EMBL" id="CGIH01000039">
    <property type="protein sequence ID" value="CFX97187.1"/>
    <property type="molecule type" value="Genomic_DNA"/>
</dbReference>
<dbReference type="RefSeq" id="WP_046499192.1">
    <property type="nucleotide sequence ID" value="NZ_CGIH01000039.1"/>
</dbReference>
<keyword evidence="3" id="KW-1185">Reference proteome</keyword>
<proteinExistence type="predicted"/>
<protein>
    <submittedName>
        <fullName evidence="2">DNA primase/polymerase, bifunctional, N-terminal</fullName>
    </submittedName>
</protein>
<evidence type="ECO:0000313" key="3">
    <source>
        <dbReference type="Proteomes" id="UP000045545"/>
    </source>
</evidence>
<name>A0A0E4C9G6_9FIRM</name>
<dbReference type="OrthoDB" id="9763644at2"/>
<dbReference type="InterPro" id="IPR054468">
    <property type="entry name" value="NrSPol-like_HBD"/>
</dbReference>